<proteinExistence type="predicted"/>
<evidence type="ECO:0000313" key="4">
    <source>
        <dbReference type="WBParaSite" id="HPLM_0001710701-mRNA-1"/>
    </source>
</evidence>
<dbReference type="WBParaSite" id="HPLM_0001710701-mRNA-1">
    <property type="protein sequence ID" value="HPLM_0001710701-mRNA-1"/>
    <property type="gene ID" value="HPLM_0001710701"/>
</dbReference>
<name>A0A0N4WYX6_HAEPC</name>
<evidence type="ECO:0000256" key="1">
    <source>
        <dbReference type="SAM" id="MobiDB-lite"/>
    </source>
</evidence>
<reference evidence="2 3" key="2">
    <citation type="submission" date="2018-11" db="EMBL/GenBank/DDBJ databases">
        <authorList>
            <consortium name="Pathogen Informatics"/>
        </authorList>
    </citation>
    <scope>NUCLEOTIDE SEQUENCE [LARGE SCALE GENOMIC DNA]</scope>
    <source>
        <strain evidence="2 3">MHpl1</strain>
    </source>
</reference>
<sequence length="282" mass="32487">MEDDLAIASEAGDHPPHPTQPLLGPIPPLTHRRITAPSTLLHNRPFSRAFDLPAFPPRWVDTPDDYTCPFADLHPWGQYVTPRRRALRSRENELTAALPLHVYHQILRNGHFSSRFVRLLFPRRFVGLPSPTNPVPVTESVQFEDINAFWQHAIQLIDDLLNASFQDDTDDIRRTPRRRPPMVSNPHPPWHLHQAKNVIRSCTKLSPSRTPPLRCRARSPPTTAVWSTLTTSTSRLKDVLKQYAYFRHCNFEIDDVERNTSYSAWCARTYHAPYASVFHSPM</sequence>
<gene>
    <name evidence="2" type="ORF">HPLM_LOCUS17099</name>
</gene>
<evidence type="ECO:0000313" key="3">
    <source>
        <dbReference type="Proteomes" id="UP000268014"/>
    </source>
</evidence>
<protein>
    <submittedName>
        <fullName evidence="2 4">Uncharacterized protein</fullName>
    </submittedName>
</protein>
<dbReference type="Proteomes" id="UP000268014">
    <property type="component" value="Unassembled WGS sequence"/>
</dbReference>
<dbReference type="AlphaFoldDB" id="A0A0N4WYX6"/>
<organism evidence="4">
    <name type="scientific">Haemonchus placei</name>
    <name type="common">Barber's pole worm</name>
    <dbReference type="NCBI Taxonomy" id="6290"/>
    <lineage>
        <taxon>Eukaryota</taxon>
        <taxon>Metazoa</taxon>
        <taxon>Ecdysozoa</taxon>
        <taxon>Nematoda</taxon>
        <taxon>Chromadorea</taxon>
        <taxon>Rhabditida</taxon>
        <taxon>Rhabditina</taxon>
        <taxon>Rhabditomorpha</taxon>
        <taxon>Strongyloidea</taxon>
        <taxon>Trichostrongylidae</taxon>
        <taxon>Haemonchus</taxon>
    </lineage>
</organism>
<accession>A0A0N4WYX6</accession>
<keyword evidence="3" id="KW-1185">Reference proteome</keyword>
<evidence type="ECO:0000313" key="2">
    <source>
        <dbReference type="EMBL" id="VDO63372.1"/>
    </source>
</evidence>
<reference evidence="4" key="1">
    <citation type="submission" date="2017-02" db="UniProtKB">
        <authorList>
            <consortium name="WormBaseParasite"/>
        </authorList>
    </citation>
    <scope>IDENTIFICATION</scope>
</reference>
<dbReference type="EMBL" id="UZAF01019769">
    <property type="protein sequence ID" value="VDO63372.1"/>
    <property type="molecule type" value="Genomic_DNA"/>
</dbReference>
<feature type="region of interest" description="Disordered" evidence="1">
    <location>
        <begin position="1"/>
        <end position="29"/>
    </location>
</feature>